<dbReference type="SUPFAM" id="SSF47616">
    <property type="entry name" value="GST C-terminal domain-like"/>
    <property type="match status" value="1"/>
</dbReference>
<dbReference type="PROSITE" id="PS50405">
    <property type="entry name" value="GST_CTER"/>
    <property type="match status" value="1"/>
</dbReference>
<proteinExistence type="inferred from homology"/>
<keyword evidence="1 4" id="KW-0808">Transferase</keyword>
<dbReference type="InterPro" id="IPR045074">
    <property type="entry name" value="GST_C_Tau"/>
</dbReference>
<dbReference type="STRING" id="4432.A0A1U8AVC0"/>
<evidence type="ECO:0000313" key="5">
    <source>
        <dbReference type="Proteomes" id="UP000189703"/>
    </source>
</evidence>
<dbReference type="Pfam" id="PF02798">
    <property type="entry name" value="GST_N"/>
    <property type="match status" value="1"/>
</dbReference>
<comment type="function">
    <text evidence="4">Is involved in the conjugation of reduced glutathione to a wide number of exogenous and endogenous hydrophobic electrophiles.</text>
</comment>
<dbReference type="InterPro" id="IPR045073">
    <property type="entry name" value="Omega/Tau-like"/>
</dbReference>
<dbReference type="EC" id="2.5.1.18" evidence="4"/>
<comment type="catalytic activity">
    <reaction evidence="3 4">
        <text>RX + glutathione = an S-substituted glutathione + a halide anion + H(+)</text>
        <dbReference type="Rhea" id="RHEA:16437"/>
        <dbReference type="ChEBI" id="CHEBI:15378"/>
        <dbReference type="ChEBI" id="CHEBI:16042"/>
        <dbReference type="ChEBI" id="CHEBI:17792"/>
        <dbReference type="ChEBI" id="CHEBI:57925"/>
        <dbReference type="ChEBI" id="CHEBI:90779"/>
        <dbReference type="EC" id="2.5.1.18"/>
    </reaction>
</comment>
<dbReference type="SFLD" id="SFLDG00358">
    <property type="entry name" value="Main_(cytGST)"/>
    <property type="match status" value="1"/>
</dbReference>
<evidence type="ECO:0000256" key="2">
    <source>
        <dbReference type="ARBA" id="ARBA00025743"/>
    </source>
</evidence>
<reference evidence="6" key="1">
    <citation type="submission" date="2025-08" db="UniProtKB">
        <authorList>
            <consortium name="RefSeq"/>
        </authorList>
    </citation>
    <scope>IDENTIFICATION</scope>
</reference>
<dbReference type="CDD" id="cd03185">
    <property type="entry name" value="GST_C_Tau"/>
    <property type="match status" value="1"/>
</dbReference>
<dbReference type="SUPFAM" id="SSF52833">
    <property type="entry name" value="Thioredoxin-like"/>
    <property type="match status" value="1"/>
</dbReference>
<dbReference type="FunFam" id="3.40.30.10:FF:000044">
    <property type="entry name" value="Glutathione S-transferase GSTU6"/>
    <property type="match status" value="1"/>
</dbReference>
<accession>A0A1U8AVC0</accession>
<keyword evidence="4" id="KW-0963">Cytoplasm</keyword>
<dbReference type="Gene3D" id="1.20.1050.10">
    <property type="match status" value="1"/>
</dbReference>
<dbReference type="Pfam" id="PF13410">
    <property type="entry name" value="GST_C_2"/>
    <property type="match status" value="1"/>
</dbReference>
<dbReference type="PANTHER" id="PTHR11260:SF757">
    <property type="entry name" value="GLUTATHIONE TRANSFERASE"/>
    <property type="match status" value="1"/>
</dbReference>
<dbReference type="InterPro" id="IPR040079">
    <property type="entry name" value="Glutathione_S-Trfase"/>
</dbReference>
<organism evidence="5 6">
    <name type="scientific">Nelumbo nucifera</name>
    <name type="common">Sacred lotus</name>
    <dbReference type="NCBI Taxonomy" id="4432"/>
    <lineage>
        <taxon>Eukaryota</taxon>
        <taxon>Viridiplantae</taxon>
        <taxon>Streptophyta</taxon>
        <taxon>Embryophyta</taxon>
        <taxon>Tracheophyta</taxon>
        <taxon>Spermatophyta</taxon>
        <taxon>Magnoliopsida</taxon>
        <taxon>Proteales</taxon>
        <taxon>Nelumbonaceae</taxon>
        <taxon>Nelumbo</taxon>
    </lineage>
</organism>
<dbReference type="GO" id="GO:0006749">
    <property type="term" value="P:glutathione metabolic process"/>
    <property type="evidence" value="ECO:0000318"/>
    <property type="project" value="GO_Central"/>
</dbReference>
<name>A0A1U8AVC0_NELNU</name>
<gene>
    <name evidence="6" type="primary">LOC104607863</name>
</gene>
<evidence type="ECO:0000313" key="6">
    <source>
        <dbReference type="RefSeq" id="XP_010271921.1"/>
    </source>
</evidence>
<sequence>MIIDQSSWQQTTMGVVDLKLLGTKLSPFSRRVEWVLKLKGVKYEFIEENLFNKSSLLLASNPYYEKIPVLIHAGKPISESICILEYIEERWKGNPIMPEDPYERARARLLAKFADEKFFEAIKTAFESIGEVQARAAESAMEALKILEGEIKGKKFFGGDRIGMLDIVVGWIAYWLQLVEEAAGFKVMDSKKFPWLHLWMKNFLEVKIIKENLPPYDELRPFFHYLRKVKLDCMK</sequence>
<dbReference type="SFLD" id="SFLDS00019">
    <property type="entry name" value="Glutathione_Transferase_(cytos"/>
    <property type="match status" value="1"/>
</dbReference>
<dbReference type="AlphaFoldDB" id="A0A1U8AVC0"/>
<dbReference type="CDD" id="cd03058">
    <property type="entry name" value="GST_N_Tau"/>
    <property type="match status" value="1"/>
</dbReference>
<dbReference type="eggNOG" id="KOG0406">
    <property type="taxonomic scope" value="Eukaryota"/>
</dbReference>
<evidence type="ECO:0000256" key="1">
    <source>
        <dbReference type="ARBA" id="ARBA00022679"/>
    </source>
</evidence>
<dbReference type="InterPro" id="IPR010987">
    <property type="entry name" value="Glutathione-S-Trfase_C-like"/>
</dbReference>
<comment type="subcellular location">
    <subcellularLocation>
        <location evidence="4">Cytoplasm</location>
        <location evidence="4">Cytosol</location>
    </subcellularLocation>
</comment>
<dbReference type="InterPro" id="IPR004045">
    <property type="entry name" value="Glutathione_S-Trfase_N"/>
</dbReference>
<dbReference type="SFLD" id="SFLDG01152">
    <property type="entry name" value="Main.3:_Omega-_and_Tau-like"/>
    <property type="match status" value="1"/>
</dbReference>
<dbReference type="GeneID" id="104607863"/>
<dbReference type="KEGG" id="nnu:104607863"/>
<dbReference type="GO" id="GO:0005829">
    <property type="term" value="C:cytosol"/>
    <property type="evidence" value="ECO:0007669"/>
    <property type="project" value="UniProtKB-SubCell"/>
</dbReference>
<dbReference type="PANTHER" id="PTHR11260">
    <property type="entry name" value="GLUTATHIONE S-TRANSFERASE, GST, SUPERFAMILY, GST DOMAIN CONTAINING"/>
    <property type="match status" value="1"/>
</dbReference>
<dbReference type="OrthoDB" id="4951845at2759"/>
<comment type="similarity">
    <text evidence="2">Belongs to the GST superfamily. Tau family.</text>
</comment>
<dbReference type="PROSITE" id="PS50404">
    <property type="entry name" value="GST_NTER"/>
    <property type="match status" value="1"/>
</dbReference>
<dbReference type="Gene3D" id="3.40.30.10">
    <property type="entry name" value="Glutaredoxin"/>
    <property type="match status" value="1"/>
</dbReference>
<dbReference type="FunFam" id="1.20.1050.10:FF:000012">
    <property type="entry name" value="Tau class glutathione S-transferase"/>
    <property type="match status" value="1"/>
</dbReference>
<keyword evidence="5" id="KW-1185">Reference proteome</keyword>
<dbReference type="GO" id="GO:0005737">
    <property type="term" value="C:cytoplasm"/>
    <property type="evidence" value="ECO:0000318"/>
    <property type="project" value="GO_Central"/>
</dbReference>
<evidence type="ECO:0000256" key="4">
    <source>
        <dbReference type="RuleBase" id="RU369102"/>
    </source>
</evidence>
<dbReference type="OMA" id="SESICIL"/>
<dbReference type="Proteomes" id="UP000189703">
    <property type="component" value="Unplaced"/>
</dbReference>
<evidence type="ECO:0000256" key="3">
    <source>
        <dbReference type="ARBA" id="ARBA00047960"/>
    </source>
</evidence>
<dbReference type="GO" id="GO:0004364">
    <property type="term" value="F:glutathione transferase activity"/>
    <property type="evidence" value="ECO:0000318"/>
    <property type="project" value="GO_Central"/>
</dbReference>
<dbReference type="InterPro" id="IPR036282">
    <property type="entry name" value="Glutathione-S-Trfase_C_sf"/>
</dbReference>
<dbReference type="InterPro" id="IPR036249">
    <property type="entry name" value="Thioredoxin-like_sf"/>
</dbReference>
<protein>
    <recommendedName>
        <fullName evidence="4">Glutathione S-transferase</fullName>
        <ecNumber evidence="4">2.5.1.18</ecNumber>
    </recommendedName>
</protein>
<dbReference type="RefSeq" id="XP_010271921.1">
    <property type="nucleotide sequence ID" value="XM_010273619.2"/>
</dbReference>